<accession>A0A1S1JPV2</accession>
<gene>
    <name evidence="3" type="ORF">BKG61_27825</name>
</gene>
<dbReference type="OrthoDB" id="4373846at2"/>
<evidence type="ECO:0000256" key="1">
    <source>
        <dbReference type="ARBA" id="ARBA00006484"/>
    </source>
</evidence>
<comment type="caution">
    <text evidence="3">The sequence shown here is derived from an EMBL/GenBank/DDBJ whole genome shotgun (WGS) entry which is preliminary data.</text>
</comment>
<dbReference type="EMBL" id="MLHV01000042">
    <property type="protein sequence ID" value="OHT88349.1"/>
    <property type="molecule type" value="Genomic_DNA"/>
</dbReference>
<evidence type="ECO:0000256" key="2">
    <source>
        <dbReference type="ARBA" id="ARBA00023002"/>
    </source>
</evidence>
<dbReference type="PANTHER" id="PTHR43639">
    <property type="entry name" value="OXIDOREDUCTASE, SHORT-CHAIN DEHYDROGENASE/REDUCTASE FAMILY (AFU_ORTHOLOGUE AFUA_5G02870)"/>
    <property type="match status" value="1"/>
</dbReference>
<keyword evidence="4" id="KW-1185">Reference proteome</keyword>
<sequence length="273" mass="29039">MTVDPYGQVARRIILVTGASRGIGAQVARQLTGPDVHVVINYREKRKRAEAIANEIIAAGGSASIAAADISNPADCARLIDLIAESFGRLDALVLNASGGLELGADAGYPMRINRDAPVRLTSLAMSIMPAGGRIVFVTSHQAHFHGAQPVPADYVPIAESKRAGEDALRAMSAEFDCRQINFTVVSGDMIDGTIIVRLLQRRDPDAVASRRAHGALPTVEQFASAIVAAVNTADENDTIYVGGSDYLNQPDLRIHAQPDRPAHIWAQGNTNS</sequence>
<proteinExistence type="inferred from homology"/>
<dbReference type="PANTHER" id="PTHR43639:SF1">
    <property type="entry name" value="SHORT-CHAIN DEHYDROGENASE_REDUCTASE FAMILY PROTEIN"/>
    <property type="match status" value="1"/>
</dbReference>
<dbReference type="AlphaFoldDB" id="A0A1S1JPV2"/>
<dbReference type="SUPFAM" id="SSF51735">
    <property type="entry name" value="NAD(P)-binding Rossmann-fold domains"/>
    <property type="match status" value="1"/>
</dbReference>
<dbReference type="InterPro" id="IPR036291">
    <property type="entry name" value="NAD(P)-bd_dom_sf"/>
</dbReference>
<keyword evidence="2" id="KW-0560">Oxidoreductase</keyword>
<organism evidence="3 4">
    <name type="scientific">Mycobacterium syngnathidarum</name>
    <dbReference type="NCBI Taxonomy" id="1908205"/>
    <lineage>
        <taxon>Bacteria</taxon>
        <taxon>Bacillati</taxon>
        <taxon>Actinomycetota</taxon>
        <taxon>Actinomycetes</taxon>
        <taxon>Mycobacteriales</taxon>
        <taxon>Mycobacteriaceae</taxon>
        <taxon>Mycobacterium</taxon>
    </lineage>
</organism>
<evidence type="ECO:0000313" key="3">
    <source>
        <dbReference type="EMBL" id="OHT88349.1"/>
    </source>
</evidence>
<evidence type="ECO:0000313" key="4">
    <source>
        <dbReference type="Proteomes" id="UP000179636"/>
    </source>
</evidence>
<dbReference type="InterPro" id="IPR002347">
    <property type="entry name" value="SDR_fam"/>
</dbReference>
<reference evidence="3 4" key="1">
    <citation type="submission" date="2016-10" db="EMBL/GenBank/DDBJ databases">
        <title>Evaluation of Human, Animal and Environmental Mycobacterium chelonae Isolates by Core Genome Phylogenomic Analysis, Targeted Gene Comparison, and Anti-microbial Susceptibility Patterns: A Tale of Mistaken Identities.</title>
        <authorList>
            <person name="Fogelson S.B."/>
            <person name="Camus A.C."/>
            <person name="Lorenz W."/>
            <person name="Vasireddy R."/>
            <person name="Vasireddy S."/>
            <person name="Smith T."/>
            <person name="Brown-Elliott B.A."/>
            <person name="Wallace R.J.Jr."/>
            <person name="Hasan N.A."/>
            <person name="Reischl U."/>
            <person name="Sanchez S."/>
        </authorList>
    </citation>
    <scope>NUCLEOTIDE SEQUENCE [LARGE SCALE GENOMIC DNA]</scope>
    <source>
        <strain evidence="3 4">24999</strain>
    </source>
</reference>
<dbReference type="PRINTS" id="PR00081">
    <property type="entry name" value="GDHRDH"/>
</dbReference>
<dbReference type="Proteomes" id="UP000179636">
    <property type="component" value="Unassembled WGS sequence"/>
</dbReference>
<name>A0A1S1JPV2_9MYCO</name>
<dbReference type="NCBIfam" id="NF005868">
    <property type="entry name" value="PRK07806.1"/>
    <property type="match status" value="1"/>
</dbReference>
<comment type="similarity">
    <text evidence="1">Belongs to the short-chain dehydrogenases/reductases (SDR) family.</text>
</comment>
<dbReference type="Pfam" id="PF00106">
    <property type="entry name" value="adh_short"/>
    <property type="match status" value="1"/>
</dbReference>
<protein>
    <submittedName>
        <fullName evidence="3">Short chain dehydrogenase</fullName>
    </submittedName>
</protein>
<dbReference type="Gene3D" id="3.40.50.720">
    <property type="entry name" value="NAD(P)-binding Rossmann-like Domain"/>
    <property type="match status" value="1"/>
</dbReference>
<dbReference type="GO" id="GO:0016491">
    <property type="term" value="F:oxidoreductase activity"/>
    <property type="evidence" value="ECO:0007669"/>
    <property type="project" value="UniProtKB-KW"/>
</dbReference>